<dbReference type="PANTHER" id="PTHR47027:SF25">
    <property type="entry name" value="REVERSE TRANSCRIPTASE DOMAIN-CONTAINING PROTEIN"/>
    <property type="match status" value="1"/>
</dbReference>
<evidence type="ECO:0000313" key="5">
    <source>
        <dbReference type="WBParaSite" id="SCUD_0001541301-mRNA-1"/>
    </source>
</evidence>
<feature type="region of interest" description="Disordered" evidence="1">
    <location>
        <begin position="463"/>
        <end position="482"/>
    </location>
</feature>
<dbReference type="InterPro" id="IPR043502">
    <property type="entry name" value="DNA/RNA_pol_sf"/>
</dbReference>
<dbReference type="Pfam" id="PF20049">
    <property type="entry name" value="DUF6451"/>
    <property type="match status" value="1"/>
</dbReference>
<keyword evidence="4" id="KW-1185">Reference proteome</keyword>
<dbReference type="PANTHER" id="PTHR47027">
    <property type="entry name" value="REVERSE TRANSCRIPTASE DOMAIN-CONTAINING PROTEIN"/>
    <property type="match status" value="1"/>
</dbReference>
<dbReference type="Pfam" id="PF00078">
    <property type="entry name" value="RVT_1"/>
    <property type="match status" value="1"/>
</dbReference>
<dbReference type="PROSITE" id="PS50878">
    <property type="entry name" value="RT_POL"/>
    <property type="match status" value="1"/>
</dbReference>
<evidence type="ECO:0000259" key="2">
    <source>
        <dbReference type="PROSITE" id="PS50878"/>
    </source>
</evidence>
<dbReference type="SUPFAM" id="SSF56672">
    <property type="entry name" value="DNA/RNA polymerases"/>
    <property type="match status" value="1"/>
</dbReference>
<gene>
    <name evidence="3" type="ORF">SCUD_LOCUS15410</name>
</gene>
<dbReference type="InterPro" id="IPR045609">
    <property type="entry name" value="DUF6451"/>
</dbReference>
<evidence type="ECO:0000256" key="1">
    <source>
        <dbReference type="SAM" id="MobiDB-lite"/>
    </source>
</evidence>
<reference evidence="3 4" key="2">
    <citation type="submission" date="2018-11" db="EMBL/GenBank/DDBJ databases">
        <authorList>
            <consortium name="Pathogen Informatics"/>
        </authorList>
    </citation>
    <scope>NUCLEOTIDE SEQUENCE [LARGE SCALE GENOMIC DNA]</scope>
    <source>
        <strain evidence="3">Dakar</strain>
        <strain evidence="4">Dakar, Senegal</strain>
    </source>
</reference>
<evidence type="ECO:0000313" key="3">
    <source>
        <dbReference type="EMBL" id="VDP59172.1"/>
    </source>
</evidence>
<dbReference type="CDD" id="cd01650">
    <property type="entry name" value="RT_nLTR_like"/>
    <property type="match status" value="1"/>
</dbReference>
<dbReference type="AlphaFoldDB" id="A0A183KK49"/>
<dbReference type="InterPro" id="IPR000477">
    <property type="entry name" value="RT_dom"/>
</dbReference>
<proteinExistence type="predicted"/>
<accession>A0A183KK49</accession>
<reference evidence="5" key="1">
    <citation type="submission" date="2016-06" db="UniProtKB">
        <authorList>
            <consortium name="WormBaseParasite"/>
        </authorList>
    </citation>
    <scope>IDENTIFICATION</scope>
</reference>
<dbReference type="WBParaSite" id="SCUD_0001541301-mRNA-1">
    <property type="protein sequence ID" value="SCUD_0001541301-mRNA-1"/>
    <property type="gene ID" value="SCUD_0001541301"/>
</dbReference>
<sequence>MNPPDIEATHTDLPIDVNPPTTEEIRMAIRQIKNGKAAGPDNISAEALKSDIEVTTNMLHLLFKKIWEEEQVPMGWKEGHLIKMSKKGDLSKCENYRAIILLSIPGKVFNRVLLNRMKDAVDAQLRDQQAGFRKDRSYTDQIVTLRIIVEQSIEWNSSLYINFIDYENLFDSVDERTLWKLFRHYRVPEKIVNIIWDSYDGLQCKFVHGGQLTDAFQVKTGVRQGCLLSPFLFLLVVDWIMKTSTSEGKHGIQWTAQNQLDDLDFADDLALLSHTHEQMQIKTASVAAVSAAVGLSIHKGKTNVLKFKAENSNPITLDGETLEDVESFKYLGSIFDGQGGSDADVKARIGKARVAFLQLKNIWNSKQLSTNIKVRIFNTNVEVVLLYGAETWRTTTTISKKVQVSINSCLRKILNVRWPDIISNSLLWETTNQPPAEEEVRKRRWKWIGSTLRKSSNCITRQAPTWNPEERRKRGRPKNTLRRELEADMERMNNNWNELERIAQDRVGWRMLVSGLCSFTRSNRRK</sequence>
<protein>
    <submittedName>
        <fullName evidence="5">Reverse transcriptase domain-containing protein</fullName>
    </submittedName>
</protein>
<dbReference type="STRING" id="6186.A0A183KK49"/>
<organism evidence="5">
    <name type="scientific">Schistosoma curassoni</name>
    <dbReference type="NCBI Taxonomy" id="6186"/>
    <lineage>
        <taxon>Eukaryota</taxon>
        <taxon>Metazoa</taxon>
        <taxon>Spiralia</taxon>
        <taxon>Lophotrochozoa</taxon>
        <taxon>Platyhelminthes</taxon>
        <taxon>Trematoda</taxon>
        <taxon>Digenea</taxon>
        <taxon>Strigeidida</taxon>
        <taxon>Schistosomatoidea</taxon>
        <taxon>Schistosomatidae</taxon>
        <taxon>Schistosoma</taxon>
    </lineage>
</organism>
<feature type="domain" description="Reverse transcriptase" evidence="2">
    <location>
        <begin position="65"/>
        <end position="335"/>
    </location>
</feature>
<dbReference type="EMBL" id="UZAK01037594">
    <property type="protein sequence ID" value="VDP59172.1"/>
    <property type="molecule type" value="Genomic_DNA"/>
</dbReference>
<name>A0A183KK49_9TREM</name>
<dbReference type="Proteomes" id="UP000279833">
    <property type="component" value="Unassembled WGS sequence"/>
</dbReference>
<evidence type="ECO:0000313" key="4">
    <source>
        <dbReference type="Proteomes" id="UP000279833"/>
    </source>
</evidence>